<feature type="transmembrane region" description="Helical" evidence="6">
    <location>
        <begin position="246"/>
        <end position="265"/>
    </location>
</feature>
<comment type="similarity">
    <text evidence="2">Belongs to the EamA transporter family.</text>
</comment>
<dbReference type="SUPFAM" id="SSF103481">
    <property type="entry name" value="Multidrug resistance efflux transporter EmrE"/>
    <property type="match status" value="2"/>
</dbReference>
<sequence>MPVQPSTSVISAYLGVILIWSTTPLGIKWSGEEGISFLFGLTARMAIGCVLAIVAVMLLRIPMGLSRKSVTAYSASALGIYVAMLCAYWGVKYIPSGWVAVIWGTSSVFTGILAQRYLGEPLGLNRILGLLLSVGGLATIFLRSQEAGEQAWLGVLLVLGGVLGQSSTAVWLKWLDAKEHGLMMTASGLLLSLPFFALTWWIFDGQWPQQIPLRAGLSIVYLAVFGSLLGFSLYYFLINRIEASRVALITLVTPVTSLLIGHWLNHEPLSLTVYLGTGLILAGLASFQWGGRWLR</sequence>
<accession>A0A1Y1QV16</accession>
<dbReference type="AlphaFoldDB" id="A0A1Y1QV16"/>
<feature type="transmembrane region" description="Helical" evidence="6">
    <location>
        <begin position="215"/>
        <end position="237"/>
    </location>
</feature>
<feature type="transmembrane region" description="Helical" evidence="6">
    <location>
        <begin position="271"/>
        <end position="290"/>
    </location>
</feature>
<feature type="transmembrane region" description="Helical" evidence="6">
    <location>
        <begin position="184"/>
        <end position="203"/>
    </location>
</feature>
<name>A0A1Y1QV16_9GAMM</name>
<evidence type="ECO:0000313" key="9">
    <source>
        <dbReference type="Proteomes" id="UP000192491"/>
    </source>
</evidence>
<feature type="transmembrane region" description="Helical" evidence="6">
    <location>
        <begin position="37"/>
        <end position="59"/>
    </location>
</feature>
<dbReference type="EMBL" id="MTEJ01000029">
    <property type="protein sequence ID" value="OQX14436.1"/>
    <property type="molecule type" value="Genomic_DNA"/>
</dbReference>
<dbReference type="Proteomes" id="UP000192491">
    <property type="component" value="Unassembled WGS sequence"/>
</dbReference>
<dbReference type="InterPro" id="IPR050638">
    <property type="entry name" value="AA-Vitamin_Transporters"/>
</dbReference>
<evidence type="ECO:0000256" key="3">
    <source>
        <dbReference type="ARBA" id="ARBA00022692"/>
    </source>
</evidence>
<dbReference type="Pfam" id="PF00892">
    <property type="entry name" value="EamA"/>
    <property type="match status" value="2"/>
</dbReference>
<dbReference type="PANTHER" id="PTHR32322">
    <property type="entry name" value="INNER MEMBRANE TRANSPORTER"/>
    <property type="match status" value="1"/>
</dbReference>
<feature type="transmembrane region" description="Helical" evidence="6">
    <location>
        <begin position="127"/>
        <end position="145"/>
    </location>
</feature>
<evidence type="ECO:0000256" key="2">
    <source>
        <dbReference type="ARBA" id="ARBA00007362"/>
    </source>
</evidence>
<evidence type="ECO:0000256" key="6">
    <source>
        <dbReference type="SAM" id="Phobius"/>
    </source>
</evidence>
<evidence type="ECO:0000313" key="8">
    <source>
        <dbReference type="EMBL" id="OQX14436.1"/>
    </source>
</evidence>
<feature type="transmembrane region" description="Helical" evidence="6">
    <location>
        <begin position="71"/>
        <end position="91"/>
    </location>
</feature>
<organism evidence="8 9">
    <name type="scientific">Thiothrix lacustris</name>
    <dbReference type="NCBI Taxonomy" id="525917"/>
    <lineage>
        <taxon>Bacteria</taxon>
        <taxon>Pseudomonadati</taxon>
        <taxon>Pseudomonadota</taxon>
        <taxon>Gammaproteobacteria</taxon>
        <taxon>Thiotrichales</taxon>
        <taxon>Thiotrichaceae</taxon>
        <taxon>Thiothrix</taxon>
    </lineage>
</organism>
<evidence type="ECO:0000256" key="4">
    <source>
        <dbReference type="ARBA" id="ARBA00022989"/>
    </source>
</evidence>
<dbReference type="Gene3D" id="1.10.3730.20">
    <property type="match status" value="1"/>
</dbReference>
<reference evidence="8 9" key="1">
    <citation type="submission" date="2017-01" db="EMBL/GenBank/DDBJ databases">
        <title>Novel large sulfur bacteria in the metagenomes of groundwater-fed chemosynthetic microbial mats in the Lake Huron basin.</title>
        <authorList>
            <person name="Sharrar A.M."/>
            <person name="Flood B.E."/>
            <person name="Bailey J.V."/>
            <person name="Jones D.S."/>
            <person name="Biddanda B."/>
            <person name="Ruberg S.A."/>
            <person name="Marcus D.N."/>
            <person name="Dick G.J."/>
        </authorList>
    </citation>
    <scope>NUCLEOTIDE SEQUENCE [LARGE SCALE GENOMIC DNA]</scope>
    <source>
        <strain evidence="8">A8</strain>
    </source>
</reference>
<evidence type="ECO:0000259" key="7">
    <source>
        <dbReference type="Pfam" id="PF00892"/>
    </source>
</evidence>
<feature type="transmembrane region" description="Helical" evidence="6">
    <location>
        <begin position="97"/>
        <end position="115"/>
    </location>
</feature>
<feature type="transmembrane region" description="Helical" evidence="6">
    <location>
        <begin position="151"/>
        <end position="172"/>
    </location>
</feature>
<dbReference type="InterPro" id="IPR037185">
    <property type="entry name" value="EmrE-like"/>
</dbReference>
<dbReference type="PANTHER" id="PTHR32322:SF2">
    <property type="entry name" value="EAMA DOMAIN-CONTAINING PROTEIN"/>
    <property type="match status" value="1"/>
</dbReference>
<keyword evidence="3 6" id="KW-0812">Transmembrane</keyword>
<evidence type="ECO:0000256" key="5">
    <source>
        <dbReference type="ARBA" id="ARBA00023136"/>
    </source>
</evidence>
<comment type="caution">
    <text evidence="8">The sequence shown here is derived from an EMBL/GenBank/DDBJ whole genome shotgun (WGS) entry which is preliminary data.</text>
</comment>
<gene>
    <name evidence="8" type="ORF">BWK73_09590</name>
</gene>
<feature type="domain" description="EamA" evidence="7">
    <location>
        <begin position="153"/>
        <end position="285"/>
    </location>
</feature>
<dbReference type="GO" id="GO:0016020">
    <property type="term" value="C:membrane"/>
    <property type="evidence" value="ECO:0007669"/>
    <property type="project" value="UniProtKB-SubCell"/>
</dbReference>
<keyword evidence="5 6" id="KW-0472">Membrane</keyword>
<proteinExistence type="inferred from homology"/>
<evidence type="ECO:0000256" key="1">
    <source>
        <dbReference type="ARBA" id="ARBA00004141"/>
    </source>
</evidence>
<comment type="subcellular location">
    <subcellularLocation>
        <location evidence="1">Membrane</location>
        <topology evidence="1">Multi-pass membrane protein</topology>
    </subcellularLocation>
</comment>
<protein>
    <recommendedName>
        <fullName evidence="7">EamA domain-containing protein</fullName>
    </recommendedName>
</protein>
<keyword evidence="4 6" id="KW-1133">Transmembrane helix</keyword>
<feature type="domain" description="EamA" evidence="7">
    <location>
        <begin position="10"/>
        <end position="141"/>
    </location>
</feature>
<dbReference type="InterPro" id="IPR000620">
    <property type="entry name" value="EamA_dom"/>
</dbReference>
<feature type="transmembrane region" description="Helical" evidence="6">
    <location>
        <begin position="12"/>
        <end position="31"/>
    </location>
</feature>